<evidence type="ECO:0008006" key="4">
    <source>
        <dbReference type="Google" id="ProtNLM"/>
    </source>
</evidence>
<feature type="region of interest" description="Disordered" evidence="1">
    <location>
        <begin position="531"/>
        <end position="552"/>
    </location>
</feature>
<dbReference type="RefSeq" id="WP_378622175.1">
    <property type="nucleotide sequence ID" value="NZ_JBHUCM010000018.1"/>
</dbReference>
<keyword evidence="3" id="KW-1185">Reference proteome</keyword>
<reference evidence="3" key="1">
    <citation type="journal article" date="2019" name="Int. J. Syst. Evol. Microbiol.">
        <title>The Global Catalogue of Microorganisms (GCM) 10K type strain sequencing project: providing services to taxonomists for standard genome sequencing and annotation.</title>
        <authorList>
            <consortium name="The Broad Institute Genomics Platform"/>
            <consortium name="The Broad Institute Genome Sequencing Center for Infectious Disease"/>
            <person name="Wu L."/>
            <person name="Ma J."/>
        </authorList>
    </citation>
    <scope>NUCLEOTIDE SEQUENCE [LARGE SCALE GENOMIC DNA]</scope>
    <source>
        <strain evidence="3">CGMCC 1.15399</strain>
    </source>
</reference>
<feature type="non-terminal residue" evidence="2">
    <location>
        <position position="552"/>
    </location>
</feature>
<gene>
    <name evidence="2" type="ORF">ACFSJ0_22530</name>
</gene>
<evidence type="ECO:0000313" key="3">
    <source>
        <dbReference type="Proteomes" id="UP001597097"/>
    </source>
</evidence>
<dbReference type="Proteomes" id="UP001597097">
    <property type="component" value="Unassembled WGS sequence"/>
</dbReference>
<evidence type="ECO:0000256" key="1">
    <source>
        <dbReference type="SAM" id="MobiDB-lite"/>
    </source>
</evidence>
<feature type="non-terminal residue" evidence="2">
    <location>
        <position position="1"/>
    </location>
</feature>
<comment type="caution">
    <text evidence="2">The sequence shown here is derived from an EMBL/GenBank/DDBJ whole genome shotgun (WGS) entry which is preliminary data.</text>
</comment>
<proteinExistence type="predicted"/>
<name>A0ABW4GCK8_9ACTN</name>
<dbReference type="EMBL" id="JBHUCM010000018">
    <property type="protein sequence ID" value="MFD1539846.1"/>
    <property type="molecule type" value="Genomic_DNA"/>
</dbReference>
<sequence length="552" mass="56537">GGFAEAFATLSPLLLDAAAGIGLDLRDVFMNSQTPGTFTHQVKAALTAHGIVAVDTEKIPWPADRPFPNPPAGGSVSQGVAPPSVTSPEIENTIYSSSARPAEVPDLTTAEVRAQARSATGVAERISWTADDTMAVQLPASPDQHVRVIVGNPGEGLNAATELRAGTAEDPHLMRIGPRVHPDVVSATLVHELTHVAQEATAAAWGAPQGVVRPSLSEAQAEGSDHCLLPRLNEHAHLSDKWRAATDPATRSRLADAIDVIAADVERRGHTPPAPPWGTGPRAPAAAEPQSRIARLLSGGSATGLDTSAAGLSKVAQIAGVADVSPAPGQVKEFTVTAGGGRFTLELAEAARNATEVTVEARTSDRLTLRVPAEGGARVTAAVAEQVAAHAARLAGRPDEQLLGPGPVVSHRALGVPDAGTLARLRGLVHAITEAGPRGAAAERSALRAEISRAGLAPGQDGATPRLLELARAGELSPADVAAVRGGAALPETAATRAIARAAALMGARAQVYGPGLMDIVLPGRPPIPVEVRPDQSGPPEPGMLTYQVDGR</sequence>
<feature type="region of interest" description="Disordered" evidence="1">
    <location>
        <begin position="66"/>
        <end position="85"/>
    </location>
</feature>
<protein>
    <recommendedName>
        <fullName evidence="4">DUF4157 domain-containing protein</fullName>
    </recommendedName>
</protein>
<organism evidence="2 3">
    <name type="scientific">Nonomuraea guangzhouensis</name>
    <dbReference type="NCBI Taxonomy" id="1291555"/>
    <lineage>
        <taxon>Bacteria</taxon>
        <taxon>Bacillati</taxon>
        <taxon>Actinomycetota</taxon>
        <taxon>Actinomycetes</taxon>
        <taxon>Streptosporangiales</taxon>
        <taxon>Streptosporangiaceae</taxon>
        <taxon>Nonomuraea</taxon>
    </lineage>
</organism>
<evidence type="ECO:0000313" key="2">
    <source>
        <dbReference type="EMBL" id="MFD1539846.1"/>
    </source>
</evidence>
<accession>A0ABW4GCK8</accession>